<accession>A0A370FZD0</accession>
<keyword evidence="1" id="KW-1133">Transmembrane helix</keyword>
<name>A0A370FZD0_9BACI</name>
<feature type="transmembrane region" description="Helical" evidence="1">
    <location>
        <begin position="61"/>
        <end position="84"/>
    </location>
</feature>
<protein>
    <submittedName>
        <fullName evidence="2">Uncharacterized protein</fullName>
    </submittedName>
</protein>
<keyword evidence="3" id="KW-1185">Reference proteome</keyword>
<dbReference type="RefSeq" id="WP_114747280.1">
    <property type="nucleotide sequence ID" value="NZ_QQAY01000025.1"/>
</dbReference>
<dbReference type="EMBL" id="QQAY01000025">
    <property type="protein sequence ID" value="RDI36882.1"/>
    <property type="molecule type" value="Genomic_DNA"/>
</dbReference>
<keyword evidence="1" id="KW-0812">Transmembrane</keyword>
<feature type="transmembrane region" description="Helical" evidence="1">
    <location>
        <begin position="7"/>
        <end position="25"/>
    </location>
</feature>
<evidence type="ECO:0000313" key="2">
    <source>
        <dbReference type="EMBL" id="RDI36882.1"/>
    </source>
</evidence>
<evidence type="ECO:0000256" key="1">
    <source>
        <dbReference type="SAM" id="Phobius"/>
    </source>
</evidence>
<organism evidence="2 3">
    <name type="scientific">Falsibacillus pallidus</name>
    <dbReference type="NCBI Taxonomy" id="493781"/>
    <lineage>
        <taxon>Bacteria</taxon>
        <taxon>Bacillati</taxon>
        <taxon>Bacillota</taxon>
        <taxon>Bacilli</taxon>
        <taxon>Bacillales</taxon>
        <taxon>Bacillaceae</taxon>
        <taxon>Falsibacillus</taxon>
    </lineage>
</organism>
<proteinExistence type="predicted"/>
<gene>
    <name evidence="2" type="ORF">DFR59_1257</name>
</gene>
<comment type="caution">
    <text evidence="2">The sequence shown here is derived from an EMBL/GenBank/DDBJ whole genome shotgun (WGS) entry which is preliminary data.</text>
</comment>
<reference evidence="2 3" key="1">
    <citation type="submission" date="2018-07" db="EMBL/GenBank/DDBJ databases">
        <title>Genomic Encyclopedia of Type Strains, Phase IV (KMG-IV): sequencing the most valuable type-strain genomes for metagenomic binning, comparative biology and taxonomic classification.</title>
        <authorList>
            <person name="Goeker M."/>
        </authorList>
    </citation>
    <scope>NUCLEOTIDE SEQUENCE [LARGE SCALE GENOMIC DNA]</scope>
    <source>
        <strain evidence="2 3">DSM 25281</strain>
    </source>
</reference>
<feature type="transmembrane region" description="Helical" evidence="1">
    <location>
        <begin position="37"/>
        <end position="54"/>
    </location>
</feature>
<sequence>MRKYLPFVSISILILTFVILEFYLVGNTNVPSMSGDYVLISGVVLSILSAILSKKGPFKRALLITYGCLIGGYLIIVIAFMVGLSDF</sequence>
<dbReference type="AlphaFoldDB" id="A0A370FZD0"/>
<evidence type="ECO:0000313" key="3">
    <source>
        <dbReference type="Proteomes" id="UP000255326"/>
    </source>
</evidence>
<dbReference type="Proteomes" id="UP000255326">
    <property type="component" value="Unassembled WGS sequence"/>
</dbReference>
<keyword evidence="1" id="KW-0472">Membrane</keyword>